<dbReference type="RefSeq" id="WP_142824273.1">
    <property type="nucleotide sequence ID" value="NZ_CP117267.1"/>
</dbReference>
<protein>
    <submittedName>
        <fullName evidence="6">Isoprenylcysteine carboxylmethyltransferase family protein</fullName>
    </submittedName>
</protein>
<keyword evidence="3 5" id="KW-1133">Transmembrane helix</keyword>
<evidence type="ECO:0000256" key="1">
    <source>
        <dbReference type="ARBA" id="ARBA00004141"/>
    </source>
</evidence>
<accession>A0ABY8IIX0</accession>
<evidence type="ECO:0000256" key="5">
    <source>
        <dbReference type="SAM" id="Phobius"/>
    </source>
</evidence>
<keyword evidence="2 5" id="KW-0812">Transmembrane</keyword>
<feature type="transmembrane region" description="Helical" evidence="5">
    <location>
        <begin position="44"/>
        <end position="63"/>
    </location>
</feature>
<name>A0ABY8IIX0_9HYPH</name>
<reference evidence="6" key="2">
    <citation type="journal article" date="2023" name="MicrobiologyOpen">
        <title>Genomics of the tumorigenes clade of the family Rhizobiaceae and description of Rhizobium rhododendri sp. nov.</title>
        <authorList>
            <person name="Kuzmanovic N."/>
            <person name="diCenzo G.C."/>
            <person name="Bunk B."/>
            <person name="Sproeer C."/>
            <person name="Fruehling A."/>
            <person name="Neumann-Schaal M."/>
            <person name="Overmann J."/>
            <person name="Smalla K."/>
        </authorList>
    </citation>
    <scope>NUCLEOTIDE SEQUENCE</scope>
    <source>
        <strain evidence="6">Rho-6.2</strain>
    </source>
</reference>
<evidence type="ECO:0000313" key="6">
    <source>
        <dbReference type="EMBL" id="WFS23454.1"/>
    </source>
</evidence>
<proteinExistence type="predicted"/>
<dbReference type="Gene3D" id="1.20.120.1630">
    <property type="match status" value="1"/>
</dbReference>
<reference evidence="6" key="1">
    <citation type="journal article" date="2019" name="Phytopathology">
        <title>A Novel Group of Rhizobium tumorigenes-Like Agrobacteria Associated with Crown Gall Disease of Rhododendron and Blueberry.</title>
        <authorList>
            <person name="Kuzmanovic N."/>
            <person name="Behrens P."/>
            <person name="Idczak E."/>
            <person name="Wagner S."/>
            <person name="Gotz M."/>
            <person name="Sproer C."/>
            <person name="Bunk B."/>
            <person name="Overmann J."/>
            <person name="Smalla K."/>
        </authorList>
    </citation>
    <scope>NUCLEOTIDE SEQUENCE</scope>
    <source>
        <strain evidence="6">Rho-6.2</strain>
    </source>
</reference>
<evidence type="ECO:0000313" key="7">
    <source>
        <dbReference type="Proteomes" id="UP000318939"/>
    </source>
</evidence>
<comment type="subcellular location">
    <subcellularLocation>
        <location evidence="1">Membrane</location>
        <topology evidence="1">Multi-pass membrane protein</topology>
    </subcellularLocation>
</comment>
<sequence length="173" mass="19104">MPLGLIIFCMVAVAFRVAMLVVSLRHEAALKREGAVEIGARNTAILALAHIAFYISAMTEGAFQAHPIDAAFWIGVILYTIGVVALVVVVRLLGSLWTVKLLIAREHVLVTHALFRWVRHPNYFLNILPELIGFALLMNAPLTLAAGLPFYAIPLIIRIVQEEAAMRSRFSAY</sequence>
<feature type="transmembrane region" description="Helical" evidence="5">
    <location>
        <begin position="70"/>
        <end position="93"/>
    </location>
</feature>
<keyword evidence="7" id="KW-1185">Reference proteome</keyword>
<keyword evidence="4 5" id="KW-0472">Membrane</keyword>
<dbReference type="EMBL" id="CP117267">
    <property type="protein sequence ID" value="WFS23454.1"/>
    <property type="molecule type" value="Genomic_DNA"/>
</dbReference>
<evidence type="ECO:0000256" key="2">
    <source>
        <dbReference type="ARBA" id="ARBA00022692"/>
    </source>
</evidence>
<dbReference type="InterPro" id="IPR007269">
    <property type="entry name" value="ICMT_MeTrfase"/>
</dbReference>
<evidence type="ECO:0000256" key="4">
    <source>
        <dbReference type="ARBA" id="ARBA00023136"/>
    </source>
</evidence>
<dbReference type="Pfam" id="PF04140">
    <property type="entry name" value="ICMT"/>
    <property type="match status" value="1"/>
</dbReference>
<dbReference type="PANTHER" id="PTHR43847">
    <property type="entry name" value="BLL3993 PROTEIN"/>
    <property type="match status" value="1"/>
</dbReference>
<feature type="transmembrane region" description="Helical" evidence="5">
    <location>
        <begin position="131"/>
        <end position="157"/>
    </location>
</feature>
<dbReference type="InterPro" id="IPR052527">
    <property type="entry name" value="Metal_cation-efflux_comp"/>
</dbReference>
<gene>
    <name evidence="6" type="ORF">PR018_02700</name>
</gene>
<organism evidence="6 7">
    <name type="scientific">Rhizobium rhododendri</name>
    <dbReference type="NCBI Taxonomy" id="2506430"/>
    <lineage>
        <taxon>Bacteria</taxon>
        <taxon>Pseudomonadati</taxon>
        <taxon>Pseudomonadota</taxon>
        <taxon>Alphaproteobacteria</taxon>
        <taxon>Hyphomicrobiales</taxon>
        <taxon>Rhizobiaceae</taxon>
        <taxon>Rhizobium/Agrobacterium group</taxon>
        <taxon>Rhizobium</taxon>
    </lineage>
</organism>
<dbReference type="Proteomes" id="UP000318939">
    <property type="component" value="Chromosome"/>
</dbReference>
<dbReference type="PANTHER" id="PTHR43847:SF1">
    <property type="entry name" value="BLL3993 PROTEIN"/>
    <property type="match status" value="1"/>
</dbReference>
<evidence type="ECO:0000256" key="3">
    <source>
        <dbReference type="ARBA" id="ARBA00022989"/>
    </source>
</evidence>